<dbReference type="AlphaFoldDB" id="A0A3R9PZ40"/>
<dbReference type="OrthoDB" id="840298at2"/>
<dbReference type="Proteomes" id="UP000273500">
    <property type="component" value="Unassembled WGS sequence"/>
</dbReference>
<reference evidence="2 3" key="1">
    <citation type="submission" date="2018-12" db="EMBL/GenBank/DDBJ databases">
        <authorList>
            <person name="Feng G."/>
            <person name="Zhu H."/>
        </authorList>
    </citation>
    <scope>NUCLEOTIDE SEQUENCE [LARGE SCALE GENOMIC DNA]</scope>
    <source>
        <strain evidence="2 3">KCTC 12533</strain>
    </source>
</reference>
<evidence type="ECO:0000313" key="2">
    <source>
        <dbReference type="EMBL" id="RSK49374.1"/>
    </source>
</evidence>
<proteinExistence type="predicted"/>
<feature type="compositionally biased region" description="Basic and acidic residues" evidence="1">
    <location>
        <begin position="64"/>
        <end position="81"/>
    </location>
</feature>
<dbReference type="EMBL" id="RWIT01000003">
    <property type="protein sequence ID" value="RSK49374.1"/>
    <property type="molecule type" value="Genomic_DNA"/>
</dbReference>
<evidence type="ECO:0000256" key="1">
    <source>
        <dbReference type="SAM" id="MobiDB-lite"/>
    </source>
</evidence>
<gene>
    <name evidence="2" type="ORF">EI291_07710</name>
</gene>
<comment type="caution">
    <text evidence="2">The sequence shown here is derived from an EMBL/GenBank/DDBJ whole genome shotgun (WGS) entry which is preliminary data.</text>
</comment>
<feature type="region of interest" description="Disordered" evidence="1">
    <location>
        <begin position="41"/>
        <end position="81"/>
    </location>
</feature>
<organism evidence="2 3">
    <name type="scientific">Hymenobacter rigui</name>
    <dbReference type="NCBI Taxonomy" id="334424"/>
    <lineage>
        <taxon>Bacteria</taxon>
        <taxon>Pseudomonadati</taxon>
        <taxon>Bacteroidota</taxon>
        <taxon>Cytophagia</taxon>
        <taxon>Cytophagales</taxon>
        <taxon>Hymenobacteraceae</taxon>
        <taxon>Hymenobacter</taxon>
    </lineage>
</organism>
<evidence type="ECO:0000313" key="3">
    <source>
        <dbReference type="Proteomes" id="UP000273500"/>
    </source>
</evidence>
<accession>A0A3R9PZ40</accession>
<dbReference type="RefSeq" id="WP_125419230.1">
    <property type="nucleotide sequence ID" value="NZ_RWIT01000003.1"/>
</dbReference>
<keyword evidence="3" id="KW-1185">Reference proteome</keyword>
<name>A0A3R9PZ40_9BACT</name>
<dbReference type="Pfam" id="PF16118">
    <property type="entry name" value="DUF4834"/>
    <property type="match status" value="1"/>
</dbReference>
<dbReference type="InterPro" id="IPR032272">
    <property type="entry name" value="DUF4834"/>
</dbReference>
<protein>
    <submittedName>
        <fullName evidence="2">DUF4834 family protein</fullName>
    </submittedName>
</protein>
<sequence>MKFLLILLVLWLFGRYVVPLLMRFIISHLLKKQARQFGQQFGSSPFANPAQPNGQSRSAATGEVHVDYVPPKEKPRKPAEFKGGEYVDFEEVR</sequence>
<feature type="compositionally biased region" description="Polar residues" evidence="1">
    <location>
        <begin position="41"/>
        <end position="59"/>
    </location>
</feature>